<keyword evidence="10" id="KW-1185">Reference proteome</keyword>
<comment type="similarity">
    <text evidence="1 8">Belongs to the tannase family.</text>
</comment>
<dbReference type="InterPro" id="IPR011118">
    <property type="entry name" value="Tannase/feruloyl_esterase"/>
</dbReference>
<evidence type="ECO:0000256" key="1">
    <source>
        <dbReference type="ARBA" id="ARBA00006249"/>
    </source>
</evidence>
<sequence>MSVVSSSSVASTYLFDEALISSSSTTATATATATMYNAVSTTGAALASVLLASLFGTGVSLPSAAAAEPAAAYPPAGGRHLPCTVDAIAALVAHDSSVTITSVAPVAQGASFGDEGKGTNLAFPQNATRLPALCAVSVNVKSSPTSAFNFGVFLPDTTWNERFMTGGNGGFGGGINWPDMGRFAKYGFASMSTDTGHSSNPGDGSWGLNKPETLIDWGHRAMHGSVVLSKEIIKGYYAASSPKGIKYSYYASCSTGGRQGLREVQLHPESFDGILVGAPAWWSTRLSSATLWTGLLNYPQSDPKYVPPAMFPLVVAEMYKQCDPQDGVVDGIISDPYGCNFDFEALLCSAPGQTSCFTPAQLTTLYKYYNDWVDENQTFVFPGMSIGSDPGFLLTAPQSLGTGYYQYWVYNDTKWDFTKFSFADVKVADSIDPGNATADDFAAIGTYQAKGGKIIMYHGDADQLIPTKSSTYFYKQVQQVLKPKGVKMDDFFRYFLVPGMGHCSGSTSLTEAGAAPWYFSAGSQTLQPAGTKSVPGYSDADHDAILALLKWVEGGKAPERLIATKFRNDSETGAVVRQRPLCVFPKQAKYIGGDREKAQSWECKSLY</sequence>
<dbReference type="OrthoDB" id="3039123at2759"/>
<keyword evidence="7" id="KW-1015">Disulfide bond</keyword>
<reference evidence="10" key="1">
    <citation type="submission" date="2016-02" db="EMBL/GenBank/DDBJ databases">
        <title>Draft genome sequence of Microdochium bolleyi, a fungal endophyte of beachgrass.</title>
        <authorList>
            <consortium name="DOE Joint Genome Institute"/>
            <person name="David A.S."/>
            <person name="May G."/>
            <person name="Haridas S."/>
            <person name="Lim J."/>
            <person name="Wang M."/>
            <person name="Labutti K."/>
            <person name="Lipzen A."/>
            <person name="Barry K."/>
            <person name="Grigoriev I.V."/>
        </authorList>
    </citation>
    <scope>NUCLEOTIDE SEQUENCE [LARGE SCALE GENOMIC DNA]</scope>
    <source>
        <strain evidence="10">J235TASD1</strain>
    </source>
</reference>
<proteinExistence type="inferred from homology"/>
<evidence type="ECO:0000313" key="10">
    <source>
        <dbReference type="Proteomes" id="UP000070501"/>
    </source>
</evidence>
<protein>
    <recommendedName>
        <fullName evidence="8">Carboxylic ester hydrolase</fullName>
        <ecNumber evidence="8">3.1.1.-</ecNumber>
    </recommendedName>
</protein>
<keyword evidence="2" id="KW-0719">Serine esterase</keyword>
<evidence type="ECO:0000256" key="7">
    <source>
        <dbReference type="ARBA" id="ARBA00023157"/>
    </source>
</evidence>
<dbReference type="InterPro" id="IPR029058">
    <property type="entry name" value="AB_hydrolase_fold"/>
</dbReference>
<dbReference type="EC" id="3.1.1.-" evidence="8"/>
<dbReference type="InParanoid" id="A0A136J8J0"/>
<accession>A0A136J8J0</accession>
<evidence type="ECO:0000313" key="9">
    <source>
        <dbReference type="EMBL" id="KXJ93497.1"/>
    </source>
</evidence>
<dbReference type="GO" id="GO:0030600">
    <property type="term" value="F:feruloyl esterase activity"/>
    <property type="evidence" value="ECO:0007669"/>
    <property type="project" value="UniProtKB-ARBA"/>
</dbReference>
<dbReference type="Proteomes" id="UP000070501">
    <property type="component" value="Unassembled WGS sequence"/>
</dbReference>
<keyword evidence="5 8" id="KW-0378">Hydrolase</keyword>
<gene>
    <name evidence="9" type="ORF">Micbo1qcDRAFT_233004</name>
</gene>
<name>A0A136J8J0_9PEZI</name>
<dbReference type="AlphaFoldDB" id="A0A136J8J0"/>
<evidence type="ECO:0000256" key="8">
    <source>
        <dbReference type="RuleBase" id="RU361238"/>
    </source>
</evidence>
<dbReference type="PANTHER" id="PTHR33938">
    <property type="entry name" value="FERULOYL ESTERASE B-RELATED"/>
    <property type="match status" value="1"/>
</dbReference>
<keyword evidence="6" id="KW-0106">Calcium</keyword>
<evidence type="ECO:0000256" key="4">
    <source>
        <dbReference type="ARBA" id="ARBA00022729"/>
    </source>
</evidence>
<dbReference type="EMBL" id="KQ964248">
    <property type="protein sequence ID" value="KXJ93497.1"/>
    <property type="molecule type" value="Genomic_DNA"/>
</dbReference>
<evidence type="ECO:0000256" key="5">
    <source>
        <dbReference type="ARBA" id="ARBA00022801"/>
    </source>
</evidence>
<dbReference type="Pfam" id="PF07519">
    <property type="entry name" value="Tannase"/>
    <property type="match status" value="2"/>
</dbReference>
<evidence type="ECO:0000256" key="2">
    <source>
        <dbReference type="ARBA" id="ARBA00022487"/>
    </source>
</evidence>
<dbReference type="SUPFAM" id="SSF53474">
    <property type="entry name" value="alpha/beta-Hydrolases"/>
    <property type="match status" value="1"/>
</dbReference>
<keyword evidence="3" id="KW-0479">Metal-binding</keyword>
<keyword evidence="4" id="KW-0732">Signal</keyword>
<evidence type="ECO:0000256" key="3">
    <source>
        <dbReference type="ARBA" id="ARBA00022723"/>
    </source>
</evidence>
<evidence type="ECO:0000256" key="6">
    <source>
        <dbReference type="ARBA" id="ARBA00022837"/>
    </source>
</evidence>
<dbReference type="GO" id="GO:0046872">
    <property type="term" value="F:metal ion binding"/>
    <property type="evidence" value="ECO:0007669"/>
    <property type="project" value="UniProtKB-KW"/>
</dbReference>
<dbReference type="PANTHER" id="PTHR33938:SF2">
    <property type="entry name" value="CARBOXYLIC ESTER HYDROLASE"/>
    <property type="match status" value="1"/>
</dbReference>
<organism evidence="9 10">
    <name type="scientific">Microdochium bolleyi</name>
    <dbReference type="NCBI Taxonomy" id="196109"/>
    <lineage>
        <taxon>Eukaryota</taxon>
        <taxon>Fungi</taxon>
        <taxon>Dikarya</taxon>
        <taxon>Ascomycota</taxon>
        <taxon>Pezizomycotina</taxon>
        <taxon>Sordariomycetes</taxon>
        <taxon>Xylariomycetidae</taxon>
        <taxon>Xylariales</taxon>
        <taxon>Microdochiaceae</taxon>
        <taxon>Microdochium</taxon>
    </lineage>
</organism>